<feature type="transmembrane region" description="Helical" evidence="1">
    <location>
        <begin position="94"/>
        <end position="119"/>
    </location>
</feature>
<keyword evidence="1" id="KW-0812">Transmembrane</keyword>
<protein>
    <recommendedName>
        <fullName evidence="4">Histidine kinase</fullName>
    </recommendedName>
</protein>
<dbReference type="OrthoDB" id="204680at2157"/>
<keyword evidence="1" id="KW-0472">Membrane</keyword>
<gene>
    <name evidence="2" type="ORF">SAMN06264855_11130</name>
</gene>
<reference evidence="2 3" key="1">
    <citation type="submission" date="2017-06" db="EMBL/GenBank/DDBJ databases">
        <authorList>
            <person name="Kim H.J."/>
            <person name="Triplett B.A."/>
        </authorList>
    </citation>
    <scope>NUCLEOTIDE SEQUENCE [LARGE SCALE GENOMIC DNA]</scope>
    <source>
        <strain evidence="2 3">DSM 8800</strain>
    </source>
</reference>
<evidence type="ECO:0008006" key="4">
    <source>
        <dbReference type="Google" id="ProtNLM"/>
    </source>
</evidence>
<dbReference type="AlphaFoldDB" id="A0A238WY00"/>
<dbReference type="RefSeq" id="WP_089385093.1">
    <property type="nucleotide sequence ID" value="NZ_FZNQ01000011.1"/>
</dbReference>
<feature type="transmembrane region" description="Helical" evidence="1">
    <location>
        <begin position="139"/>
        <end position="156"/>
    </location>
</feature>
<keyword evidence="3" id="KW-1185">Reference proteome</keyword>
<evidence type="ECO:0000313" key="3">
    <source>
        <dbReference type="Proteomes" id="UP000198397"/>
    </source>
</evidence>
<keyword evidence="1" id="KW-1133">Transmembrane helix</keyword>
<dbReference type="Proteomes" id="UP000198397">
    <property type="component" value="Unassembled WGS sequence"/>
</dbReference>
<name>A0A238WY00_HALVU</name>
<organism evidence="2 3">
    <name type="scientific">Halorubrum vacuolatum</name>
    <name type="common">Natronobacterium vacuolatum</name>
    <dbReference type="NCBI Taxonomy" id="63740"/>
    <lineage>
        <taxon>Archaea</taxon>
        <taxon>Methanobacteriati</taxon>
        <taxon>Methanobacteriota</taxon>
        <taxon>Stenosarchaea group</taxon>
        <taxon>Halobacteria</taxon>
        <taxon>Halobacteriales</taxon>
        <taxon>Haloferacaceae</taxon>
        <taxon>Halorubrum</taxon>
    </lineage>
</organism>
<accession>A0A238WY00</accession>
<feature type="transmembrane region" description="Helical" evidence="1">
    <location>
        <begin position="60"/>
        <end position="82"/>
    </location>
</feature>
<evidence type="ECO:0000256" key="1">
    <source>
        <dbReference type="SAM" id="Phobius"/>
    </source>
</evidence>
<evidence type="ECO:0000313" key="2">
    <source>
        <dbReference type="EMBL" id="SNR51293.1"/>
    </source>
</evidence>
<sequence>MASETATPTNTGTGTEIASWQAGLAGGIGGGLIFGVMMTMQMGMIMEMAIPGMYGLGPSLAVGWVIHMFHSVVLGVVFALILEPTGLDKKLDSAPAIAGVGLVYGVVLWIVLASFVMPAWVGAMTEMAPPVPDWNMQSLMGHAVYGVVAGVIYAALAR</sequence>
<feature type="transmembrane region" description="Helical" evidence="1">
    <location>
        <begin position="20"/>
        <end position="40"/>
    </location>
</feature>
<proteinExistence type="predicted"/>
<dbReference type="EMBL" id="FZNQ01000011">
    <property type="protein sequence ID" value="SNR51293.1"/>
    <property type="molecule type" value="Genomic_DNA"/>
</dbReference>